<dbReference type="RefSeq" id="WP_094034217.1">
    <property type="nucleotide sequence ID" value="NZ_CP022540.1"/>
</dbReference>
<reference evidence="9 10" key="1">
    <citation type="submission" date="2017-07" db="EMBL/GenBank/DDBJ databases">
        <title>Genome Sequence of Antarctobacter heliothermus Strain SMS3 Isolated from a culture of the Diatom Skeletonema marinoi.</title>
        <authorList>
            <person name="Topel M."/>
            <person name="Pinder M.I.M."/>
            <person name="Johansson O.N."/>
            <person name="Kourtchenko O."/>
            <person name="Godhe A."/>
            <person name="Clarke A.K."/>
        </authorList>
    </citation>
    <scope>NUCLEOTIDE SEQUENCE [LARGE SCALE GENOMIC DNA]</scope>
    <source>
        <strain evidence="9 10">SMS3</strain>
    </source>
</reference>
<dbReference type="CDD" id="cd06261">
    <property type="entry name" value="TM_PBP2"/>
    <property type="match status" value="1"/>
</dbReference>
<dbReference type="AlphaFoldDB" id="A0A222E295"/>
<accession>A0A222E295</accession>
<evidence type="ECO:0000313" key="9">
    <source>
        <dbReference type="EMBL" id="ASP20081.1"/>
    </source>
</evidence>
<evidence type="ECO:0000256" key="2">
    <source>
        <dbReference type="ARBA" id="ARBA00022448"/>
    </source>
</evidence>
<evidence type="ECO:0000256" key="7">
    <source>
        <dbReference type="RuleBase" id="RU363032"/>
    </source>
</evidence>
<keyword evidence="2 7" id="KW-0813">Transport</keyword>
<proteinExistence type="inferred from homology"/>
<dbReference type="KEGG" id="aht:ANTHELSMS3_01379"/>
<dbReference type="Proteomes" id="UP000203589">
    <property type="component" value="Chromosome"/>
</dbReference>
<keyword evidence="10" id="KW-1185">Reference proteome</keyword>
<feature type="transmembrane region" description="Helical" evidence="7">
    <location>
        <begin position="188"/>
        <end position="205"/>
    </location>
</feature>
<feature type="transmembrane region" description="Helical" evidence="7">
    <location>
        <begin position="246"/>
        <end position="272"/>
    </location>
</feature>
<feature type="domain" description="ABC transmembrane type-1" evidence="8">
    <location>
        <begin position="100"/>
        <end position="311"/>
    </location>
</feature>
<dbReference type="InterPro" id="IPR035906">
    <property type="entry name" value="MetI-like_sf"/>
</dbReference>
<dbReference type="Pfam" id="PF00528">
    <property type="entry name" value="BPD_transp_1"/>
    <property type="match status" value="1"/>
</dbReference>
<keyword evidence="6 7" id="KW-0472">Membrane</keyword>
<dbReference type="PANTHER" id="PTHR43163">
    <property type="entry name" value="DIPEPTIDE TRANSPORT SYSTEM PERMEASE PROTEIN DPPB-RELATED"/>
    <property type="match status" value="1"/>
</dbReference>
<dbReference type="OrthoDB" id="9807402at2"/>
<feature type="transmembrane region" description="Helical" evidence="7">
    <location>
        <begin position="104"/>
        <end position="127"/>
    </location>
</feature>
<dbReference type="EMBL" id="CP022540">
    <property type="protein sequence ID" value="ASP20081.1"/>
    <property type="molecule type" value="Genomic_DNA"/>
</dbReference>
<evidence type="ECO:0000259" key="8">
    <source>
        <dbReference type="PROSITE" id="PS50928"/>
    </source>
</evidence>
<sequence length="327" mass="35543">MLNIASAVLKRLAFSVVLIVMVIVLNFLLIHLAPGDPVDILAAEMGGATPELQARLRELYGLDLPVHEQLLRYIVRVLHGDLGVSFFNNAPVTELILRHLWPTMLLVLTALFFSSVTGTLLGVFASVSPRGIGSAIITVLSLVGYAAPVFWTGIMMIILFAWLIPVFPAQGMMTFGLDGGLMVQSLDIAHHLVLPAFTLSTIYIAQYSRISRASMLEVLGSDYIRTARAKGMPKQTVIFKHALRNAILPVITLAGMQFGNLISGAVLVETVFSWPGLGTLAYDSILARDYPTVLGLLLISSIVVITANFLTDLCYRLADPRIKKSQG</sequence>
<evidence type="ECO:0000256" key="6">
    <source>
        <dbReference type="ARBA" id="ARBA00023136"/>
    </source>
</evidence>
<evidence type="ECO:0000313" key="10">
    <source>
        <dbReference type="Proteomes" id="UP000203589"/>
    </source>
</evidence>
<dbReference type="GO" id="GO:0005886">
    <property type="term" value="C:plasma membrane"/>
    <property type="evidence" value="ECO:0007669"/>
    <property type="project" value="UniProtKB-SubCell"/>
</dbReference>
<evidence type="ECO:0000256" key="3">
    <source>
        <dbReference type="ARBA" id="ARBA00022475"/>
    </source>
</evidence>
<evidence type="ECO:0000256" key="4">
    <source>
        <dbReference type="ARBA" id="ARBA00022692"/>
    </source>
</evidence>
<feature type="transmembrane region" description="Helical" evidence="7">
    <location>
        <begin position="292"/>
        <end position="315"/>
    </location>
</feature>
<dbReference type="InterPro" id="IPR045621">
    <property type="entry name" value="BPD_transp_1_N"/>
</dbReference>
<comment type="similarity">
    <text evidence="7">Belongs to the binding-protein-dependent transport system permease family.</text>
</comment>
<dbReference type="PROSITE" id="PS50928">
    <property type="entry name" value="ABC_TM1"/>
    <property type="match status" value="1"/>
</dbReference>
<keyword evidence="4 7" id="KW-0812">Transmembrane</keyword>
<dbReference type="SUPFAM" id="SSF161098">
    <property type="entry name" value="MetI-like"/>
    <property type="match status" value="1"/>
</dbReference>
<dbReference type="InterPro" id="IPR000515">
    <property type="entry name" value="MetI-like"/>
</dbReference>
<name>A0A222E295_9RHOB</name>
<gene>
    <name evidence="9" type="ORF">ANTHELSMS3_01379</name>
</gene>
<feature type="transmembrane region" description="Helical" evidence="7">
    <location>
        <begin position="12"/>
        <end position="33"/>
    </location>
</feature>
<comment type="subcellular location">
    <subcellularLocation>
        <location evidence="1 7">Cell membrane</location>
        <topology evidence="1 7">Multi-pass membrane protein</topology>
    </subcellularLocation>
</comment>
<organism evidence="9 10">
    <name type="scientific">Antarctobacter heliothermus</name>
    <dbReference type="NCBI Taxonomy" id="74033"/>
    <lineage>
        <taxon>Bacteria</taxon>
        <taxon>Pseudomonadati</taxon>
        <taxon>Pseudomonadota</taxon>
        <taxon>Alphaproteobacteria</taxon>
        <taxon>Rhodobacterales</taxon>
        <taxon>Roseobacteraceae</taxon>
        <taxon>Antarctobacter</taxon>
    </lineage>
</organism>
<feature type="transmembrane region" description="Helical" evidence="7">
    <location>
        <begin position="139"/>
        <end position="168"/>
    </location>
</feature>
<evidence type="ECO:0000256" key="1">
    <source>
        <dbReference type="ARBA" id="ARBA00004651"/>
    </source>
</evidence>
<dbReference type="Pfam" id="PF19300">
    <property type="entry name" value="BPD_transp_1_N"/>
    <property type="match status" value="1"/>
</dbReference>
<protein>
    <submittedName>
        <fullName evidence="9">Peptide ABC transporter permease</fullName>
    </submittedName>
</protein>
<dbReference type="PANTHER" id="PTHR43163:SF9">
    <property type="entry name" value="ABC TRANSPORTER PERMEASE PROTEIN"/>
    <property type="match status" value="1"/>
</dbReference>
<evidence type="ECO:0000256" key="5">
    <source>
        <dbReference type="ARBA" id="ARBA00022989"/>
    </source>
</evidence>
<dbReference type="Gene3D" id="1.10.3720.10">
    <property type="entry name" value="MetI-like"/>
    <property type="match status" value="1"/>
</dbReference>
<keyword evidence="5 7" id="KW-1133">Transmembrane helix</keyword>
<keyword evidence="3" id="KW-1003">Cell membrane</keyword>
<dbReference type="GO" id="GO:0055085">
    <property type="term" value="P:transmembrane transport"/>
    <property type="evidence" value="ECO:0007669"/>
    <property type="project" value="InterPro"/>
</dbReference>